<dbReference type="Proteomes" id="UP000814033">
    <property type="component" value="Unassembled WGS sequence"/>
</dbReference>
<keyword evidence="2" id="KW-1185">Reference proteome</keyword>
<dbReference type="EMBL" id="MU275869">
    <property type="protein sequence ID" value="KAI0049771.1"/>
    <property type="molecule type" value="Genomic_DNA"/>
</dbReference>
<accession>A0ACB8S1M6</accession>
<protein>
    <submittedName>
        <fullName evidence="1">Uncharacterized protein</fullName>
    </submittedName>
</protein>
<gene>
    <name evidence="1" type="ORF">FA95DRAFT_1604088</name>
</gene>
<evidence type="ECO:0000313" key="1">
    <source>
        <dbReference type="EMBL" id="KAI0049771.1"/>
    </source>
</evidence>
<comment type="caution">
    <text evidence="1">The sequence shown here is derived from an EMBL/GenBank/DDBJ whole genome shotgun (WGS) entry which is preliminary data.</text>
</comment>
<proteinExistence type="predicted"/>
<reference evidence="1" key="2">
    <citation type="journal article" date="2022" name="New Phytol.">
        <title>Evolutionary transition to the ectomycorrhizal habit in the genomes of a hyperdiverse lineage of mushroom-forming fungi.</title>
        <authorList>
            <person name="Looney B."/>
            <person name="Miyauchi S."/>
            <person name="Morin E."/>
            <person name="Drula E."/>
            <person name="Courty P.E."/>
            <person name="Kohler A."/>
            <person name="Kuo A."/>
            <person name="LaButti K."/>
            <person name="Pangilinan J."/>
            <person name="Lipzen A."/>
            <person name="Riley R."/>
            <person name="Andreopoulos W."/>
            <person name="He G."/>
            <person name="Johnson J."/>
            <person name="Nolan M."/>
            <person name="Tritt A."/>
            <person name="Barry K.W."/>
            <person name="Grigoriev I.V."/>
            <person name="Nagy L.G."/>
            <person name="Hibbett D."/>
            <person name="Henrissat B."/>
            <person name="Matheny P.B."/>
            <person name="Labbe J."/>
            <person name="Martin F.M."/>
        </authorList>
    </citation>
    <scope>NUCLEOTIDE SEQUENCE</scope>
    <source>
        <strain evidence="1">FP105234-sp</strain>
    </source>
</reference>
<sequence length="493" mass="55138">MASPPADRVEHPDLVSLVLQSKKALQQGEALCSRANQLSNASAQHAFDVLALDAKIRWISEAVLEQLKASVTVAKSIEERRANVEKNTQAWDSARNQHTAALDNILESLGAQLVSPGFYETASDSSLFGSQSSDHEAQHKPEQALPSPSHSPALTIKNGHANGNVPLVKDTLHEEDRAKWKTLRDFVDERAIEDALETIDEERAAVDNTLASSTMYPVTLEESLVAIRNSLPPLEPVVNIEKILTNQDHISTTMATQLESLTSHFHQMEMALQDIEAGEEFAEEDLQDMVRDTDELPLIMSELEESCESMEKSHDELVAAKTTNEDYLRNHRTTLDDLDELGDIMGEMLQRQEEIETECAARLESLHDQLRAIDDVTVQYTSYKLAYHKLLVEMARRQQYKEAAEHIVRGMMAQLEAMAEEERHMREDFNAEHGAYLPSDICLYIENPPTRWEVAPLDGESVEVVPDVDHDLLVKAQDAIGREDGHPPGSESL</sequence>
<name>A0ACB8S1M6_9AGAM</name>
<reference evidence="1" key="1">
    <citation type="submission" date="2021-02" db="EMBL/GenBank/DDBJ databases">
        <authorList>
            <consortium name="DOE Joint Genome Institute"/>
            <person name="Ahrendt S."/>
            <person name="Looney B.P."/>
            <person name="Miyauchi S."/>
            <person name="Morin E."/>
            <person name="Drula E."/>
            <person name="Courty P.E."/>
            <person name="Chicoki N."/>
            <person name="Fauchery L."/>
            <person name="Kohler A."/>
            <person name="Kuo A."/>
            <person name="Labutti K."/>
            <person name="Pangilinan J."/>
            <person name="Lipzen A."/>
            <person name="Riley R."/>
            <person name="Andreopoulos W."/>
            <person name="He G."/>
            <person name="Johnson J."/>
            <person name="Barry K.W."/>
            <person name="Grigoriev I.V."/>
            <person name="Nagy L."/>
            <person name="Hibbett D."/>
            <person name="Henrissat B."/>
            <person name="Matheny P.B."/>
            <person name="Labbe J."/>
            <person name="Martin F."/>
        </authorList>
    </citation>
    <scope>NUCLEOTIDE SEQUENCE</scope>
    <source>
        <strain evidence="1">FP105234-sp</strain>
    </source>
</reference>
<evidence type="ECO:0000313" key="2">
    <source>
        <dbReference type="Proteomes" id="UP000814033"/>
    </source>
</evidence>
<organism evidence="1 2">
    <name type="scientific">Auriscalpium vulgare</name>
    <dbReference type="NCBI Taxonomy" id="40419"/>
    <lineage>
        <taxon>Eukaryota</taxon>
        <taxon>Fungi</taxon>
        <taxon>Dikarya</taxon>
        <taxon>Basidiomycota</taxon>
        <taxon>Agaricomycotina</taxon>
        <taxon>Agaricomycetes</taxon>
        <taxon>Russulales</taxon>
        <taxon>Auriscalpiaceae</taxon>
        <taxon>Auriscalpium</taxon>
    </lineage>
</organism>